<dbReference type="GO" id="GO:0000155">
    <property type="term" value="F:phosphorelay sensor kinase activity"/>
    <property type="evidence" value="ECO:0007669"/>
    <property type="project" value="InterPro"/>
</dbReference>
<keyword evidence="8" id="KW-0902">Two-component regulatory system</keyword>
<reference evidence="11" key="1">
    <citation type="submission" date="2019-01" db="EMBL/GenBank/DDBJ databases">
        <authorList>
            <consortium name="Genoscope - CEA"/>
            <person name="William W."/>
        </authorList>
    </citation>
    <scope>NUCLEOTIDE SEQUENCE</scope>
    <source>
        <strain evidence="11">CR-1</strain>
    </source>
</reference>
<keyword evidence="4" id="KW-0808">Transferase</keyword>
<dbReference type="EC" id="2.7.13.3" evidence="2"/>
<dbReference type="InterPro" id="IPR004358">
    <property type="entry name" value="Sig_transdc_His_kin-like_C"/>
</dbReference>
<sequence length="524" mass="58772">MISKTQKRLTLRAQMEKQTGAQPPEIKKLDEKQKELILKAFQSFKKKLIIVSPDFDILFCNSAKPRDKEAECVGEKCHEFFYGHDRPCEDCAVVDAIRKKSPELKQIPGKFLKTDMMACQYAYPIRLPDGEVEAFVSMKFDLRIQEKLEKKFNRANSFLRNLINSAVDGVVGADKKGNILIFSEVAERISGYSAREAMSSLNIRDIYPEGVASDIMKKMRGEEYGGPGKLRQCHVDCIGKNGVIAPISLNASIVYENGKEAATIGFFHDRREELEIKRKLEKTRIQLLQAEKMSSLGKLSAGVAHQLNNPLGSIMLFARLILEEHELEESAQDDLKRILEDAERCRNIVKELLEFARQTNYKMGPCDVNKALSRTLFLLENQTVFHNIAIGKEFFPDLPKIMANEQQLNHVFMNIILNAAQAMEGKGSLDLSTDFIQDRDVIEIRISDSGPGIPDDIVSSIFDPFFTTKEEGKGTGLGLSLVYGIVKKHGGTVSAESGAGGTTFIIRFPVLRERKGNDKENEIG</sequence>
<dbReference type="Pfam" id="PF00989">
    <property type="entry name" value="PAS"/>
    <property type="match status" value="1"/>
</dbReference>
<dbReference type="PANTHER" id="PTHR43065:SF42">
    <property type="entry name" value="TWO-COMPONENT SENSOR PPRA"/>
    <property type="match status" value="1"/>
</dbReference>
<gene>
    <name evidence="11" type="ORF">EPICR_70017</name>
</gene>
<keyword evidence="6 11" id="KW-0418">Kinase</keyword>
<dbReference type="GO" id="GO:0005524">
    <property type="term" value="F:ATP binding"/>
    <property type="evidence" value="ECO:0007669"/>
    <property type="project" value="UniProtKB-KW"/>
</dbReference>
<dbReference type="SMART" id="SM00388">
    <property type="entry name" value="HisKA"/>
    <property type="match status" value="1"/>
</dbReference>
<dbReference type="Gene3D" id="3.30.450.20">
    <property type="entry name" value="PAS domain"/>
    <property type="match status" value="1"/>
</dbReference>
<keyword evidence="3" id="KW-0597">Phosphoprotein</keyword>
<dbReference type="InterPro" id="IPR013767">
    <property type="entry name" value="PAS_fold"/>
</dbReference>
<evidence type="ECO:0000313" key="11">
    <source>
        <dbReference type="EMBL" id="VEN75176.1"/>
    </source>
</evidence>
<evidence type="ECO:0000256" key="7">
    <source>
        <dbReference type="ARBA" id="ARBA00022840"/>
    </source>
</evidence>
<dbReference type="SUPFAM" id="SSF47384">
    <property type="entry name" value="Homodimeric domain of signal transducing histidine kinase"/>
    <property type="match status" value="1"/>
</dbReference>
<dbReference type="InterPro" id="IPR000014">
    <property type="entry name" value="PAS"/>
</dbReference>
<dbReference type="InterPro" id="IPR005467">
    <property type="entry name" value="His_kinase_dom"/>
</dbReference>
<dbReference type="InterPro" id="IPR003594">
    <property type="entry name" value="HATPase_dom"/>
</dbReference>
<dbReference type="InterPro" id="IPR036890">
    <property type="entry name" value="HATPase_C_sf"/>
</dbReference>
<keyword evidence="7" id="KW-0067">ATP-binding</keyword>
<dbReference type="PRINTS" id="PR00344">
    <property type="entry name" value="BCTRLSENSOR"/>
</dbReference>
<proteinExistence type="predicted"/>
<evidence type="ECO:0000259" key="10">
    <source>
        <dbReference type="PROSITE" id="PS50112"/>
    </source>
</evidence>
<protein>
    <recommendedName>
        <fullName evidence="2">histidine kinase</fullName>
        <ecNumber evidence="2">2.7.13.3</ecNumber>
    </recommendedName>
</protein>
<dbReference type="CDD" id="cd00082">
    <property type="entry name" value="HisKA"/>
    <property type="match status" value="1"/>
</dbReference>
<keyword evidence="5" id="KW-0547">Nucleotide-binding</keyword>
<evidence type="ECO:0000256" key="8">
    <source>
        <dbReference type="ARBA" id="ARBA00023012"/>
    </source>
</evidence>
<evidence type="ECO:0000256" key="6">
    <source>
        <dbReference type="ARBA" id="ARBA00022777"/>
    </source>
</evidence>
<evidence type="ECO:0000256" key="1">
    <source>
        <dbReference type="ARBA" id="ARBA00000085"/>
    </source>
</evidence>
<dbReference type="Pfam" id="PF02518">
    <property type="entry name" value="HATPase_c"/>
    <property type="match status" value="1"/>
</dbReference>
<dbReference type="NCBIfam" id="TIGR00229">
    <property type="entry name" value="sensory_box"/>
    <property type="match status" value="1"/>
</dbReference>
<evidence type="ECO:0000256" key="5">
    <source>
        <dbReference type="ARBA" id="ARBA00022741"/>
    </source>
</evidence>
<dbReference type="CDD" id="cd00130">
    <property type="entry name" value="PAS"/>
    <property type="match status" value="1"/>
</dbReference>
<dbReference type="PANTHER" id="PTHR43065">
    <property type="entry name" value="SENSOR HISTIDINE KINASE"/>
    <property type="match status" value="1"/>
</dbReference>
<dbReference type="SMART" id="SM00387">
    <property type="entry name" value="HATPase_c"/>
    <property type="match status" value="1"/>
</dbReference>
<dbReference type="GO" id="GO:0006355">
    <property type="term" value="P:regulation of DNA-templated transcription"/>
    <property type="evidence" value="ECO:0007669"/>
    <property type="project" value="InterPro"/>
</dbReference>
<evidence type="ECO:0000256" key="2">
    <source>
        <dbReference type="ARBA" id="ARBA00012438"/>
    </source>
</evidence>
<dbReference type="PROSITE" id="PS50109">
    <property type="entry name" value="HIS_KIN"/>
    <property type="match status" value="1"/>
</dbReference>
<name>A0A484HL83_9BACT</name>
<dbReference type="SUPFAM" id="SSF55785">
    <property type="entry name" value="PYP-like sensor domain (PAS domain)"/>
    <property type="match status" value="1"/>
</dbReference>
<dbReference type="AlphaFoldDB" id="A0A484HL83"/>
<dbReference type="InterPro" id="IPR003661">
    <property type="entry name" value="HisK_dim/P_dom"/>
</dbReference>
<dbReference type="PROSITE" id="PS50112">
    <property type="entry name" value="PAS"/>
    <property type="match status" value="1"/>
</dbReference>
<accession>A0A484HL83</accession>
<evidence type="ECO:0000256" key="3">
    <source>
        <dbReference type="ARBA" id="ARBA00022553"/>
    </source>
</evidence>
<dbReference type="Gene3D" id="1.10.287.130">
    <property type="match status" value="1"/>
</dbReference>
<organism evidence="11">
    <name type="scientific">uncultured Desulfobacteraceae bacterium</name>
    <dbReference type="NCBI Taxonomy" id="218296"/>
    <lineage>
        <taxon>Bacteria</taxon>
        <taxon>Pseudomonadati</taxon>
        <taxon>Thermodesulfobacteriota</taxon>
        <taxon>Desulfobacteria</taxon>
        <taxon>Desulfobacterales</taxon>
        <taxon>Desulfobacteraceae</taxon>
        <taxon>environmental samples</taxon>
    </lineage>
</organism>
<feature type="domain" description="Histidine kinase" evidence="9">
    <location>
        <begin position="302"/>
        <end position="512"/>
    </location>
</feature>
<dbReference type="Gene3D" id="3.30.565.10">
    <property type="entry name" value="Histidine kinase-like ATPase, C-terminal domain"/>
    <property type="match status" value="1"/>
</dbReference>
<evidence type="ECO:0000256" key="4">
    <source>
        <dbReference type="ARBA" id="ARBA00022679"/>
    </source>
</evidence>
<dbReference type="InterPro" id="IPR036097">
    <property type="entry name" value="HisK_dim/P_sf"/>
</dbReference>
<feature type="domain" description="PAS" evidence="10">
    <location>
        <begin position="155"/>
        <end position="207"/>
    </location>
</feature>
<comment type="catalytic activity">
    <reaction evidence="1">
        <text>ATP + protein L-histidine = ADP + protein N-phospho-L-histidine.</text>
        <dbReference type="EC" id="2.7.13.3"/>
    </reaction>
</comment>
<evidence type="ECO:0000259" key="9">
    <source>
        <dbReference type="PROSITE" id="PS50109"/>
    </source>
</evidence>
<dbReference type="InterPro" id="IPR035965">
    <property type="entry name" value="PAS-like_dom_sf"/>
</dbReference>
<dbReference type="SUPFAM" id="SSF55874">
    <property type="entry name" value="ATPase domain of HSP90 chaperone/DNA topoisomerase II/histidine kinase"/>
    <property type="match status" value="1"/>
</dbReference>
<dbReference type="Pfam" id="PF00512">
    <property type="entry name" value="HisKA"/>
    <property type="match status" value="1"/>
</dbReference>
<dbReference type="EMBL" id="CAACVI010000050">
    <property type="protein sequence ID" value="VEN75176.1"/>
    <property type="molecule type" value="Genomic_DNA"/>
</dbReference>